<organism evidence="2 3">
    <name type="scientific">Paracoccidioides lutzii (strain ATCC MYA-826 / Pb01)</name>
    <name type="common">Paracoccidioides brasiliensis</name>
    <dbReference type="NCBI Taxonomy" id="502779"/>
    <lineage>
        <taxon>Eukaryota</taxon>
        <taxon>Fungi</taxon>
        <taxon>Dikarya</taxon>
        <taxon>Ascomycota</taxon>
        <taxon>Pezizomycotina</taxon>
        <taxon>Eurotiomycetes</taxon>
        <taxon>Eurotiomycetidae</taxon>
        <taxon>Onygenales</taxon>
        <taxon>Ajellomycetaceae</taxon>
        <taxon>Paracoccidioides</taxon>
    </lineage>
</organism>
<dbReference type="GeneID" id="26970876"/>
<evidence type="ECO:0000313" key="3">
    <source>
        <dbReference type="Proteomes" id="UP000002059"/>
    </source>
</evidence>
<proteinExistence type="predicted"/>
<dbReference type="KEGG" id="pbl:PAAG_12114"/>
<reference evidence="2 3" key="1">
    <citation type="journal article" date="2011" name="PLoS Genet.">
        <title>Comparative genomic analysis of human fungal pathogens causing paracoccidioidomycosis.</title>
        <authorList>
            <person name="Desjardins C.A."/>
            <person name="Champion M.D."/>
            <person name="Holder J.W."/>
            <person name="Muszewska A."/>
            <person name="Goldberg J."/>
            <person name="Bailao A.M."/>
            <person name="Brigido M.M."/>
            <person name="Ferreira M.E."/>
            <person name="Garcia A.M."/>
            <person name="Grynberg M."/>
            <person name="Gujja S."/>
            <person name="Heiman D.I."/>
            <person name="Henn M.R."/>
            <person name="Kodira C.D."/>
            <person name="Leon-Narvaez H."/>
            <person name="Longo L.V."/>
            <person name="Ma L.J."/>
            <person name="Malavazi I."/>
            <person name="Matsuo A.L."/>
            <person name="Morais F.V."/>
            <person name="Pereira M."/>
            <person name="Rodriguez-Brito S."/>
            <person name="Sakthikumar S."/>
            <person name="Salem-Izacc S.M."/>
            <person name="Sykes S.M."/>
            <person name="Teixeira M.M."/>
            <person name="Vallejo M.C."/>
            <person name="Walter M.E."/>
            <person name="Yandava C."/>
            <person name="Young S."/>
            <person name="Zeng Q."/>
            <person name="Zucker J."/>
            <person name="Felipe M.S."/>
            <person name="Goldman G.H."/>
            <person name="Haas B.J."/>
            <person name="McEwen J.G."/>
            <person name="Nino-Vega G."/>
            <person name="Puccia R."/>
            <person name="San-Blas G."/>
            <person name="Soares C.M."/>
            <person name="Birren B.W."/>
            <person name="Cuomo C.A."/>
        </authorList>
    </citation>
    <scope>NUCLEOTIDE SEQUENCE [LARGE SCALE GENOMIC DNA]</scope>
    <source>
        <strain evidence="3">ATCC MYA-826 / Pb01</strain>
    </source>
</reference>
<sequence length="182" mass="20141">MSKNSKVAKGKAGLAHLTNTGGLADINRQILLRSADDESACHSHCICSEGGHKLGWDYYLLMSIFLEVPDEYPRDIFPEWLKARRIEMQNELASTRVTRGAKQRFSKHQFGCYHKRTMKKNRQTPRKGSSECHALYGDSSSSHSAASQSRAESAIPGLGGVAALLQTLLISPMPGYPTHVRK</sequence>
<gene>
    <name evidence="2" type="ORF">PAAG_12114</name>
</gene>
<dbReference type="OrthoDB" id="10631286at2759"/>
<dbReference type="HOGENOM" id="CLU_1482432_0_0_1"/>
<dbReference type="AlphaFoldDB" id="A0A0A2V4Z6"/>
<keyword evidence="3" id="KW-1185">Reference proteome</keyword>
<name>A0A0A2V4Z6_PARBA</name>
<feature type="region of interest" description="Disordered" evidence="1">
    <location>
        <begin position="117"/>
        <end position="136"/>
    </location>
</feature>
<evidence type="ECO:0000313" key="2">
    <source>
        <dbReference type="EMBL" id="KGQ01170.1"/>
    </source>
</evidence>
<dbReference type="Proteomes" id="UP000002059">
    <property type="component" value="Partially assembled WGS sequence"/>
</dbReference>
<dbReference type="EMBL" id="KN294007">
    <property type="protein sequence ID" value="KGQ01170.1"/>
    <property type="molecule type" value="Genomic_DNA"/>
</dbReference>
<dbReference type="VEuPathDB" id="FungiDB:PAAG_12114"/>
<accession>A0A0A2V4Z6</accession>
<dbReference type="RefSeq" id="XP_015702718.1">
    <property type="nucleotide sequence ID" value="XM_015847643.1"/>
</dbReference>
<evidence type="ECO:0000256" key="1">
    <source>
        <dbReference type="SAM" id="MobiDB-lite"/>
    </source>
</evidence>
<protein>
    <submittedName>
        <fullName evidence="2">Uncharacterized protein</fullName>
    </submittedName>
</protein>